<dbReference type="EC" id="2.7.13.3" evidence="4"/>
<evidence type="ECO:0000256" key="2">
    <source>
        <dbReference type="ARBA" id="ARBA00001966"/>
    </source>
</evidence>
<keyword evidence="7" id="KW-0963">Cytoplasm</keyword>
<dbReference type="CDD" id="cd16917">
    <property type="entry name" value="HATPase_UhpB-NarQ-NarX-like"/>
    <property type="match status" value="1"/>
</dbReference>
<name>A0A3S3V1E6_9SPHI</name>
<evidence type="ECO:0000313" key="22">
    <source>
        <dbReference type="Proteomes" id="UP000286701"/>
    </source>
</evidence>
<dbReference type="SMART" id="SM00387">
    <property type="entry name" value="HATPase_c"/>
    <property type="match status" value="1"/>
</dbReference>
<dbReference type="InterPro" id="IPR036890">
    <property type="entry name" value="HATPase_C_sf"/>
</dbReference>
<gene>
    <name evidence="21" type="ORF">EPL05_05185</name>
</gene>
<evidence type="ECO:0000256" key="17">
    <source>
        <dbReference type="ARBA" id="ARBA00024827"/>
    </source>
</evidence>
<proteinExistence type="predicted"/>
<dbReference type="GO" id="GO:0051539">
    <property type="term" value="F:4 iron, 4 sulfur cluster binding"/>
    <property type="evidence" value="ECO:0007669"/>
    <property type="project" value="UniProtKB-KW"/>
</dbReference>
<keyword evidence="11" id="KW-0547">Nucleotide-binding</keyword>
<reference evidence="21 22" key="1">
    <citation type="submission" date="2019-01" db="EMBL/GenBank/DDBJ databases">
        <title>Mucilaginibacter antarcticum sp. nov., isolated from antarctic soil.</title>
        <authorList>
            <person name="Yan Y.-Q."/>
            <person name="Du Z.-J."/>
        </authorList>
    </citation>
    <scope>NUCLEOTIDE SEQUENCE [LARGE SCALE GENOMIC DNA]</scope>
    <source>
        <strain evidence="21 22">F01003</strain>
    </source>
</reference>
<protein>
    <recommendedName>
        <fullName evidence="5">Oxygen sensor histidine kinase NreB</fullName>
        <ecNumber evidence="4">2.7.13.3</ecNumber>
    </recommendedName>
    <alternativeName>
        <fullName evidence="18">Nitrogen regulation protein B</fullName>
    </alternativeName>
</protein>
<organism evidence="21 22">
    <name type="scientific">Mucilaginibacter gilvus</name>
    <dbReference type="NCBI Taxonomy" id="2305909"/>
    <lineage>
        <taxon>Bacteria</taxon>
        <taxon>Pseudomonadati</taxon>
        <taxon>Bacteroidota</taxon>
        <taxon>Sphingobacteriia</taxon>
        <taxon>Sphingobacteriales</taxon>
        <taxon>Sphingobacteriaceae</taxon>
        <taxon>Mucilaginibacter</taxon>
    </lineage>
</organism>
<dbReference type="Proteomes" id="UP000286701">
    <property type="component" value="Unassembled WGS sequence"/>
</dbReference>
<keyword evidence="19" id="KW-0812">Transmembrane</keyword>
<evidence type="ECO:0000259" key="20">
    <source>
        <dbReference type="PROSITE" id="PS50109"/>
    </source>
</evidence>
<evidence type="ECO:0000256" key="18">
    <source>
        <dbReference type="ARBA" id="ARBA00030800"/>
    </source>
</evidence>
<dbReference type="GO" id="GO:0046983">
    <property type="term" value="F:protein dimerization activity"/>
    <property type="evidence" value="ECO:0007669"/>
    <property type="project" value="InterPro"/>
</dbReference>
<evidence type="ECO:0000256" key="7">
    <source>
        <dbReference type="ARBA" id="ARBA00022490"/>
    </source>
</evidence>
<evidence type="ECO:0000256" key="10">
    <source>
        <dbReference type="ARBA" id="ARBA00022723"/>
    </source>
</evidence>
<keyword evidence="16" id="KW-0411">Iron-sulfur</keyword>
<keyword evidence="6" id="KW-0004">4Fe-4S</keyword>
<sequence length="270" mass="29758">MYQIIPPLLFIHLQINYGLSAIIIICFIFILSVGFGYLFYNYYLLKQLVVVQNAVIKQQIAATTGIIHAEENERRRIAGDLHDGVGQLLSATKMNLDALLERLRVIAPENLELTTKTIFMVDEGCREVRAIAHQMMPNVLLKAGLVPALRDFVNKIESRSLKIVLEAVVLEKQLNSNTEIVLYRVVQEAVNNAVKHAGASLLDIQLTIDGDGVSVTVEDNGQGFDTSKRTKFEGLGLKNIVARVTYLKGTVDISSSPGMGTLVAILIPLT</sequence>
<dbReference type="PRINTS" id="PR00344">
    <property type="entry name" value="BCTRLSENSOR"/>
</dbReference>
<dbReference type="GO" id="GO:0000155">
    <property type="term" value="F:phosphorelay sensor kinase activity"/>
    <property type="evidence" value="ECO:0007669"/>
    <property type="project" value="InterPro"/>
</dbReference>
<dbReference type="Gene3D" id="1.20.5.1930">
    <property type="match status" value="1"/>
</dbReference>
<keyword evidence="19" id="KW-0472">Membrane</keyword>
<dbReference type="SUPFAM" id="SSF55874">
    <property type="entry name" value="ATPase domain of HSP90 chaperone/DNA topoisomerase II/histidine kinase"/>
    <property type="match status" value="1"/>
</dbReference>
<evidence type="ECO:0000256" key="5">
    <source>
        <dbReference type="ARBA" id="ARBA00017322"/>
    </source>
</evidence>
<dbReference type="AlphaFoldDB" id="A0A3S3V1E6"/>
<evidence type="ECO:0000256" key="15">
    <source>
        <dbReference type="ARBA" id="ARBA00023012"/>
    </source>
</evidence>
<keyword evidence="22" id="KW-1185">Reference proteome</keyword>
<evidence type="ECO:0000256" key="1">
    <source>
        <dbReference type="ARBA" id="ARBA00000085"/>
    </source>
</evidence>
<comment type="catalytic activity">
    <reaction evidence="1">
        <text>ATP + protein L-histidine = ADP + protein N-phospho-L-histidine.</text>
        <dbReference type="EC" id="2.7.13.3"/>
    </reaction>
</comment>
<keyword evidence="8" id="KW-0597">Phosphoprotein</keyword>
<keyword evidence="9" id="KW-0808">Transferase</keyword>
<evidence type="ECO:0000256" key="9">
    <source>
        <dbReference type="ARBA" id="ARBA00022679"/>
    </source>
</evidence>
<evidence type="ECO:0000256" key="8">
    <source>
        <dbReference type="ARBA" id="ARBA00022553"/>
    </source>
</evidence>
<evidence type="ECO:0000256" key="11">
    <source>
        <dbReference type="ARBA" id="ARBA00022741"/>
    </source>
</evidence>
<dbReference type="OrthoDB" id="9760839at2"/>
<keyword evidence="13" id="KW-0067">ATP-binding</keyword>
<dbReference type="InterPro" id="IPR011712">
    <property type="entry name" value="Sig_transdc_His_kin_sub3_dim/P"/>
</dbReference>
<comment type="function">
    <text evidence="17">Member of the two-component regulatory system NreB/NreC involved in the control of dissimilatory nitrate/nitrite reduction in response to oxygen. NreB functions as a direct oxygen sensor histidine kinase which is autophosphorylated, in the absence of oxygen, probably at the conserved histidine residue, and transfers its phosphate group probably to a conserved aspartate residue of NreC. NreB/NreC activates the expression of the nitrate (narGHJI) and nitrite (nir) reductase operons, as well as the putative nitrate transporter gene narT.</text>
</comment>
<dbReference type="EMBL" id="SBIW01000002">
    <property type="protein sequence ID" value="RWY55770.1"/>
    <property type="molecule type" value="Genomic_DNA"/>
</dbReference>
<evidence type="ECO:0000256" key="4">
    <source>
        <dbReference type="ARBA" id="ARBA00012438"/>
    </source>
</evidence>
<evidence type="ECO:0000313" key="21">
    <source>
        <dbReference type="EMBL" id="RWY55770.1"/>
    </source>
</evidence>
<evidence type="ECO:0000256" key="3">
    <source>
        <dbReference type="ARBA" id="ARBA00004496"/>
    </source>
</evidence>
<dbReference type="InterPro" id="IPR005467">
    <property type="entry name" value="His_kinase_dom"/>
</dbReference>
<keyword evidence="10" id="KW-0479">Metal-binding</keyword>
<dbReference type="GO" id="GO:0005737">
    <property type="term" value="C:cytoplasm"/>
    <property type="evidence" value="ECO:0007669"/>
    <property type="project" value="UniProtKB-SubCell"/>
</dbReference>
<keyword evidence="14" id="KW-0408">Iron</keyword>
<evidence type="ECO:0000256" key="19">
    <source>
        <dbReference type="SAM" id="Phobius"/>
    </source>
</evidence>
<dbReference type="GO" id="GO:0046872">
    <property type="term" value="F:metal ion binding"/>
    <property type="evidence" value="ECO:0007669"/>
    <property type="project" value="UniProtKB-KW"/>
</dbReference>
<feature type="transmembrane region" description="Helical" evidence="19">
    <location>
        <begin position="17"/>
        <end position="40"/>
    </location>
</feature>
<comment type="subcellular location">
    <subcellularLocation>
        <location evidence="3">Cytoplasm</location>
    </subcellularLocation>
</comment>
<evidence type="ECO:0000256" key="16">
    <source>
        <dbReference type="ARBA" id="ARBA00023014"/>
    </source>
</evidence>
<comment type="cofactor">
    <cofactor evidence="2">
        <name>[4Fe-4S] cluster</name>
        <dbReference type="ChEBI" id="CHEBI:49883"/>
    </cofactor>
</comment>
<dbReference type="InterPro" id="IPR004358">
    <property type="entry name" value="Sig_transdc_His_kin-like_C"/>
</dbReference>
<evidence type="ECO:0000256" key="13">
    <source>
        <dbReference type="ARBA" id="ARBA00022840"/>
    </source>
</evidence>
<dbReference type="GO" id="GO:0016020">
    <property type="term" value="C:membrane"/>
    <property type="evidence" value="ECO:0007669"/>
    <property type="project" value="InterPro"/>
</dbReference>
<dbReference type="GO" id="GO:0005524">
    <property type="term" value="F:ATP binding"/>
    <property type="evidence" value="ECO:0007669"/>
    <property type="project" value="UniProtKB-KW"/>
</dbReference>
<accession>A0A3S3V1E6</accession>
<evidence type="ECO:0000256" key="14">
    <source>
        <dbReference type="ARBA" id="ARBA00023004"/>
    </source>
</evidence>
<evidence type="ECO:0000256" key="12">
    <source>
        <dbReference type="ARBA" id="ARBA00022777"/>
    </source>
</evidence>
<evidence type="ECO:0000256" key="6">
    <source>
        <dbReference type="ARBA" id="ARBA00022485"/>
    </source>
</evidence>
<keyword evidence="12 21" id="KW-0418">Kinase</keyword>
<dbReference type="PANTHER" id="PTHR24421">
    <property type="entry name" value="NITRATE/NITRITE SENSOR PROTEIN NARX-RELATED"/>
    <property type="match status" value="1"/>
</dbReference>
<feature type="domain" description="Histidine kinase" evidence="20">
    <location>
        <begin position="182"/>
        <end position="270"/>
    </location>
</feature>
<dbReference type="InterPro" id="IPR050482">
    <property type="entry name" value="Sensor_HK_TwoCompSys"/>
</dbReference>
<dbReference type="Pfam" id="PF07730">
    <property type="entry name" value="HisKA_3"/>
    <property type="match status" value="1"/>
</dbReference>
<dbReference type="PROSITE" id="PS50109">
    <property type="entry name" value="HIS_KIN"/>
    <property type="match status" value="1"/>
</dbReference>
<keyword evidence="19" id="KW-1133">Transmembrane helix</keyword>
<dbReference type="Pfam" id="PF02518">
    <property type="entry name" value="HATPase_c"/>
    <property type="match status" value="1"/>
</dbReference>
<dbReference type="PANTHER" id="PTHR24421:SF10">
    <property type="entry name" value="NITRATE_NITRITE SENSOR PROTEIN NARQ"/>
    <property type="match status" value="1"/>
</dbReference>
<comment type="caution">
    <text evidence="21">The sequence shown here is derived from an EMBL/GenBank/DDBJ whole genome shotgun (WGS) entry which is preliminary data.</text>
</comment>
<dbReference type="InterPro" id="IPR003594">
    <property type="entry name" value="HATPase_dom"/>
</dbReference>
<dbReference type="Gene3D" id="3.30.565.10">
    <property type="entry name" value="Histidine kinase-like ATPase, C-terminal domain"/>
    <property type="match status" value="1"/>
</dbReference>
<keyword evidence="15" id="KW-0902">Two-component regulatory system</keyword>